<dbReference type="InterPro" id="IPR014776">
    <property type="entry name" value="4pyrrole_Mease_sub2"/>
</dbReference>
<name>A0A9D1HKA9_9FIRM</name>
<dbReference type="Pfam" id="PF00590">
    <property type="entry name" value="TP_methylase"/>
    <property type="match status" value="1"/>
</dbReference>
<organism evidence="7 8">
    <name type="scientific">Candidatus Avidehalobacter gallistercoris</name>
    <dbReference type="NCBI Taxonomy" id="2840694"/>
    <lineage>
        <taxon>Bacteria</taxon>
        <taxon>Bacillati</taxon>
        <taxon>Bacillota</taxon>
        <taxon>Clostridia</taxon>
        <taxon>Eubacteriales</taxon>
        <taxon>Peptococcaceae</taxon>
        <taxon>Peptococcaceae incertae sedis</taxon>
        <taxon>Candidatus Avidehalobacter</taxon>
    </lineage>
</organism>
<evidence type="ECO:0000313" key="8">
    <source>
        <dbReference type="Proteomes" id="UP000824124"/>
    </source>
</evidence>
<dbReference type="PANTHER" id="PTHR47036:SF1">
    <property type="entry name" value="COBALT-FACTOR III C(17)-METHYLTRANSFERASE-RELATED"/>
    <property type="match status" value="1"/>
</dbReference>
<keyword evidence="3 7" id="KW-0489">Methyltransferase</keyword>
<dbReference type="EC" id="2.1.1.131" evidence="7"/>
<reference evidence="7" key="1">
    <citation type="submission" date="2020-10" db="EMBL/GenBank/DDBJ databases">
        <authorList>
            <person name="Gilroy R."/>
        </authorList>
    </citation>
    <scope>NUCLEOTIDE SEQUENCE</scope>
    <source>
        <strain evidence="7">2830</strain>
    </source>
</reference>
<comment type="caution">
    <text evidence="7">The sequence shown here is derived from an EMBL/GenBank/DDBJ whole genome shotgun (WGS) entry which is preliminary data.</text>
</comment>
<dbReference type="GO" id="GO:0030789">
    <property type="term" value="F:precorrin-3B C17-methyltransferase activity"/>
    <property type="evidence" value="ECO:0007669"/>
    <property type="project" value="UniProtKB-EC"/>
</dbReference>
<dbReference type="CDD" id="cd11646">
    <property type="entry name" value="Precorrin_3B_C17_MT"/>
    <property type="match status" value="1"/>
</dbReference>
<dbReference type="AlphaFoldDB" id="A0A9D1HKA9"/>
<dbReference type="GO" id="GO:0009236">
    <property type="term" value="P:cobalamin biosynthetic process"/>
    <property type="evidence" value="ECO:0007669"/>
    <property type="project" value="UniProtKB-KW"/>
</dbReference>
<proteinExistence type="predicted"/>
<dbReference type="InterPro" id="IPR006363">
    <property type="entry name" value="Cbl_synth_CobJ/CibH_dom"/>
</dbReference>
<evidence type="ECO:0000256" key="2">
    <source>
        <dbReference type="ARBA" id="ARBA00022573"/>
    </source>
</evidence>
<reference evidence="7" key="2">
    <citation type="journal article" date="2021" name="PeerJ">
        <title>Extensive microbial diversity within the chicken gut microbiome revealed by metagenomics and culture.</title>
        <authorList>
            <person name="Gilroy R."/>
            <person name="Ravi A."/>
            <person name="Getino M."/>
            <person name="Pursley I."/>
            <person name="Horton D.L."/>
            <person name="Alikhan N.F."/>
            <person name="Baker D."/>
            <person name="Gharbi K."/>
            <person name="Hall N."/>
            <person name="Watson M."/>
            <person name="Adriaenssens E.M."/>
            <person name="Foster-Nyarko E."/>
            <person name="Jarju S."/>
            <person name="Secka A."/>
            <person name="Antonio M."/>
            <person name="Oren A."/>
            <person name="Chaudhuri R.R."/>
            <person name="La Ragione R."/>
            <person name="Hildebrand F."/>
            <person name="Pallen M.J."/>
        </authorList>
    </citation>
    <scope>NUCLEOTIDE SEQUENCE</scope>
    <source>
        <strain evidence="7">2830</strain>
    </source>
</reference>
<dbReference type="GO" id="GO:0032259">
    <property type="term" value="P:methylation"/>
    <property type="evidence" value="ECO:0007669"/>
    <property type="project" value="UniProtKB-KW"/>
</dbReference>
<dbReference type="Gene3D" id="3.40.1010.10">
    <property type="entry name" value="Cobalt-precorrin-4 Transmethylase, Domain 1"/>
    <property type="match status" value="1"/>
</dbReference>
<dbReference type="Proteomes" id="UP000824124">
    <property type="component" value="Unassembled WGS sequence"/>
</dbReference>
<dbReference type="NCBIfam" id="TIGR01466">
    <property type="entry name" value="cobJ_cbiH"/>
    <property type="match status" value="1"/>
</dbReference>
<accession>A0A9D1HKA9</accession>
<dbReference type="InterPro" id="IPR014777">
    <property type="entry name" value="4pyrrole_Mease_sub1"/>
</dbReference>
<protein>
    <submittedName>
        <fullName evidence="7">Precorrin-3B C(17)-methyltransferase</fullName>
        <ecNumber evidence="7">2.1.1.131</ecNumber>
    </submittedName>
</protein>
<dbReference type="SUPFAM" id="SSF53790">
    <property type="entry name" value="Tetrapyrrole methylase"/>
    <property type="match status" value="1"/>
</dbReference>
<keyword evidence="2" id="KW-0169">Cobalamin biosynthesis</keyword>
<dbReference type="InterPro" id="IPR051810">
    <property type="entry name" value="Precorrin_MeTrfase"/>
</dbReference>
<keyword evidence="4 7" id="KW-0808">Transferase</keyword>
<gene>
    <name evidence="7" type="primary">cobJ</name>
    <name evidence="7" type="ORF">IAB00_05240</name>
</gene>
<evidence type="ECO:0000256" key="1">
    <source>
        <dbReference type="ARBA" id="ARBA00004953"/>
    </source>
</evidence>
<evidence type="ECO:0000259" key="6">
    <source>
        <dbReference type="Pfam" id="PF00590"/>
    </source>
</evidence>
<dbReference type="PANTHER" id="PTHR47036">
    <property type="entry name" value="COBALT-FACTOR III C(17)-METHYLTRANSFERASE-RELATED"/>
    <property type="match status" value="1"/>
</dbReference>
<evidence type="ECO:0000313" key="7">
    <source>
        <dbReference type="EMBL" id="HIU10630.1"/>
    </source>
</evidence>
<dbReference type="InterPro" id="IPR035996">
    <property type="entry name" value="4pyrrol_Methylase_sf"/>
</dbReference>
<evidence type="ECO:0000256" key="3">
    <source>
        <dbReference type="ARBA" id="ARBA00022603"/>
    </source>
</evidence>
<dbReference type="InterPro" id="IPR000878">
    <property type="entry name" value="4pyrrol_Mease"/>
</dbReference>
<evidence type="ECO:0000256" key="5">
    <source>
        <dbReference type="ARBA" id="ARBA00022691"/>
    </source>
</evidence>
<dbReference type="EMBL" id="DVMH01000027">
    <property type="protein sequence ID" value="HIU10630.1"/>
    <property type="molecule type" value="Genomic_DNA"/>
</dbReference>
<dbReference type="Gene3D" id="3.30.950.10">
    <property type="entry name" value="Methyltransferase, Cobalt-precorrin-4 Transmethylase, Domain 2"/>
    <property type="match status" value="1"/>
</dbReference>
<feature type="domain" description="Tetrapyrrole methylase" evidence="6">
    <location>
        <begin position="3"/>
        <end position="208"/>
    </location>
</feature>
<comment type="pathway">
    <text evidence="1">Cofactor biosynthesis; adenosylcobalamin biosynthesis.</text>
</comment>
<sequence>MQKFYVVGIGPGSPEQMTEQAKAALAEADVIAGYGAYIKLVQPLYPDKEYLQNGMTGEVKRCELALAEALQGKTVAMVSSGDAGIYGMAGLILELAQDLPVKVVVVPGITAAASGAALLGAPLMHDFAVISLSDRLTEWQLIEKRLAAASSADFNIVIYNPRSHGRPEHLAKAREIMLQYKKATTPVGIVKNIGREGEHTIVTTLAGLDTEQVDMFSTVFVGNSQTYVWNDKIITPRGYQGKRENND</sequence>
<keyword evidence="5" id="KW-0949">S-adenosyl-L-methionine</keyword>
<evidence type="ECO:0000256" key="4">
    <source>
        <dbReference type="ARBA" id="ARBA00022679"/>
    </source>
</evidence>